<feature type="region of interest" description="Disordered" evidence="3">
    <location>
        <begin position="29"/>
        <end position="55"/>
    </location>
</feature>
<gene>
    <name evidence="6" type="ORF">CC86DRAFT_374565</name>
</gene>
<feature type="transmembrane region" description="Helical" evidence="4">
    <location>
        <begin position="188"/>
        <end position="209"/>
    </location>
</feature>
<feature type="transmembrane region" description="Helical" evidence="4">
    <location>
        <begin position="274"/>
        <end position="293"/>
    </location>
</feature>
<dbReference type="GO" id="GO:0016020">
    <property type="term" value="C:membrane"/>
    <property type="evidence" value="ECO:0007669"/>
    <property type="project" value="UniProtKB-SubCell"/>
</dbReference>
<evidence type="ECO:0000259" key="5">
    <source>
        <dbReference type="PROSITE" id="PS50850"/>
    </source>
</evidence>
<feature type="transmembrane region" description="Helical" evidence="4">
    <location>
        <begin position="129"/>
        <end position="148"/>
    </location>
</feature>
<keyword evidence="4" id="KW-0812">Transmembrane</keyword>
<dbReference type="Pfam" id="PF07690">
    <property type="entry name" value="MFS_1"/>
    <property type="match status" value="1"/>
</dbReference>
<dbReference type="EMBL" id="MU006241">
    <property type="protein sequence ID" value="KAF2820407.1"/>
    <property type="molecule type" value="Genomic_DNA"/>
</dbReference>
<dbReference type="AlphaFoldDB" id="A0A6A6ZJL3"/>
<proteinExistence type="inferred from homology"/>
<feature type="transmembrane region" description="Helical" evidence="4">
    <location>
        <begin position="313"/>
        <end position="332"/>
    </location>
</feature>
<feature type="transmembrane region" description="Helical" evidence="4">
    <location>
        <begin position="365"/>
        <end position="385"/>
    </location>
</feature>
<dbReference type="Gene3D" id="1.20.1250.20">
    <property type="entry name" value="MFS general substrate transporter like domains"/>
    <property type="match status" value="1"/>
</dbReference>
<feature type="transmembrane region" description="Helical" evidence="4">
    <location>
        <begin position="99"/>
        <end position="122"/>
    </location>
</feature>
<reference evidence="6" key="1">
    <citation type="journal article" date="2020" name="Stud. Mycol.">
        <title>101 Dothideomycetes genomes: a test case for predicting lifestyles and emergence of pathogens.</title>
        <authorList>
            <person name="Haridas S."/>
            <person name="Albert R."/>
            <person name="Binder M."/>
            <person name="Bloem J."/>
            <person name="Labutti K."/>
            <person name="Salamov A."/>
            <person name="Andreopoulos B."/>
            <person name="Baker S."/>
            <person name="Barry K."/>
            <person name="Bills G."/>
            <person name="Bluhm B."/>
            <person name="Cannon C."/>
            <person name="Castanera R."/>
            <person name="Culley D."/>
            <person name="Daum C."/>
            <person name="Ezra D."/>
            <person name="Gonzalez J."/>
            <person name="Henrissat B."/>
            <person name="Kuo A."/>
            <person name="Liang C."/>
            <person name="Lipzen A."/>
            <person name="Lutzoni F."/>
            <person name="Magnuson J."/>
            <person name="Mondo S."/>
            <person name="Nolan M."/>
            <person name="Ohm R."/>
            <person name="Pangilinan J."/>
            <person name="Park H.-J."/>
            <person name="Ramirez L."/>
            <person name="Alfaro M."/>
            <person name="Sun H."/>
            <person name="Tritt A."/>
            <person name="Yoshinaga Y."/>
            <person name="Zwiers L.-H."/>
            <person name="Turgeon B."/>
            <person name="Goodwin S."/>
            <person name="Spatafora J."/>
            <person name="Crous P."/>
            <person name="Grigoriev I."/>
        </authorList>
    </citation>
    <scope>NUCLEOTIDE SEQUENCE</scope>
    <source>
        <strain evidence="6">CBS 113818</strain>
    </source>
</reference>
<comment type="similarity">
    <text evidence="2">Belongs to the major facilitator superfamily. Monocarboxylate porter (TC 2.A.1.13) family.</text>
</comment>
<name>A0A6A6ZJL3_9PLEO</name>
<dbReference type="OrthoDB" id="6499973at2759"/>
<evidence type="ECO:0000256" key="3">
    <source>
        <dbReference type="SAM" id="MobiDB-lite"/>
    </source>
</evidence>
<feature type="transmembrane region" description="Helical" evidence="4">
    <location>
        <begin position="436"/>
        <end position="458"/>
    </location>
</feature>
<sequence>MTPAFLAKWLRGQPSFPTIPTIEKLWTRSTSRGSSGDEDQPVAEQPHRPSRSSKPVSDKQAWLQVAVNFLVMFNSFGLIQSFGIFQLPYEKSLESTPSTVAWIGSIHIFFVYFFGTFSGCALDRGYYKSSLATGSMLQIIGLIVAGFSNNYWMTFIFHGVFQGVGHGLMFCPAVTMTANYFHGSAWKMMALGIAGCGASVGGMVFPAIAKFTINTLGIGKTLWIMCGVVTVLSILIQMLALIGPPKFTPTNTGKTRKKIRRSAVDWKAFKEPCYTLYVVAMFFVFIGLWIPFFYVREVSAKALDISKDDSFTILILLNAAGIPGRLAPALLADRYIGTINTYIINLFLTSITLLCWPRVATTAGMYPWAIAYGFGAGGVSSLLQAGIASLNQEHHKTGVKIGMAFTIVGFASLVGGPVGGELIQVGEHGSDDGMDAFLPMMLFTGSIMLLGCAILVIARVTKTGSVFKVKV</sequence>
<accession>A0A6A6ZJL3</accession>
<evidence type="ECO:0000256" key="1">
    <source>
        <dbReference type="ARBA" id="ARBA00004141"/>
    </source>
</evidence>
<feature type="transmembrane region" description="Helical" evidence="4">
    <location>
        <begin position="339"/>
        <end position="359"/>
    </location>
</feature>
<keyword evidence="7" id="KW-1185">Reference proteome</keyword>
<evidence type="ECO:0000313" key="7">
    <source>
        <dbReference type="Proteomes" id="UP000799424"/>
    </source>
</evidence>
<protein>
    <submittedName>
        <fullName evidence="6">MFS general substrate transporter</fullName>
    </submittedName>
</protein>
<dbReference type="PANTHER" id="PTHR11360">
    <property type="entry name" value="MONOCARBOXYLATE TRANSPORTER"/>
    <property type="match status" value="1"/>
</dbReference>
<dbReference type="InterPro" id="IPR011701">
    <property type="entry name" value="MFS"/>
</dbReference>
<feature type="transmembrane region" description="Helical" evidence="4">
    <location>
        <begin position="160"/>
        <end position="181"/>
    </location>
</feature>
<evidence type="ECO:0000256" key="2">
    <source>
        <dbReference type="ARBA" id="ARBA00006727"/>
    </source>
</evidence>
<dbReference type="InterPro" id="IPR050327">
    <property type="entry name" value="Proton-linked_MCT"/>
</dbReference>
<dbReference type="InterPro" id="IPR036259">
    <property type="entry name" value="MFS_trans_sf"/>
</dbReference>
<evidence type="ECO:0000313" key="6">
    <source>
        <dbReference type="EMBL" id="KAF2820407.1"/>
    </source>
</evidence>
<evidence type="ECO:0000256" key="4">
    <source>
        <dbReference type="SAM" id="Phobius"/>
    </source>
</evidence>
<dbReference type="InterPro" id="IPR020846">
    <property type="entry name" value="MFS_dom"/>
</dbReference>
<dbReference type="SUPFAM" id="SSF103473">
    <property type="entry name" value="MFS general substrate transporter"/>
    <property type="match status" value="1"/>
</dbReference>
<comment type="subcellular location">
    <subcellularLocation>
        <location evidence="1">Membrane</location>
        <topology evidence="1">Multi-pass membrane protein</topology>
    </subcellularLocation>
</comment>
<dbReference type="GO" id="GO:0022857">
    <property type="term" value="F:transmembrane transporter activity"/>
    <property type="evidence" value="ECO:0007669"/>
    <property type="project" value="InterPro"/>
</dbReference>
<dbReference type="PROSITE" id="PS50850">
    <property type="entry name" value="MFS"/>
    <property type="match status" value="1"/>
</dbReference>
<dbReference type="PANTHER" id="PTHR11360:SF130">
    <property type="entry name" value="MAJOR FACILITATOR SUPERFAMILY (MFS) PROFILE DOMAIN-CONTAINING PROTEIN-RELATED"/>
    <property type="match status" value="1"/>
</dbReference>
<feature type="transmembrane region" description="Helical" evidence="4">
    <location>
        <begin position="221"/>
        <end position="242"/>
    </location>
</feature>
<keyword evidence="4" id="KW-0472">Membrane</keyword>
<dbReference type="Proteomes" id="UP000799424">
    <property type="component" value="Unassembled WGS sequence"/>
</dbReference>
<feature type="transmembrane region" description="Helical" evidence="4">
    <location>
        <begin position="61"/>
        <end position="79"/>
    </location>
</feature>
<organism evidence="6 7">
    <name type="scientific">Ophiobolus disseminans</name>
    <dbReference type="NCBI Taxonomy" id="1469910"/>
    <lineage>
        <taxon>Eukaryota</taxon>
        <taxon>Fungi</taxon>
        <taxon>Dikarya</taxon>
        <taxon>Ascomycota</taxon>
        <taxon>Pezizomycotina</taxon>
        <taxon>Dothideomycetes</taxon>
        <taxon>Pleosporomycetidae</taxon>
        <taxon>Pleosporales</taxon>
        <taxon>Pleosporineae</taxon>
        <taxon>Phaeosphaeriaceae</taxon>
        <taxon>Ophiobolus</taxon>
    </lineage>
</organism>
<feature type="transmembrane region" description="Helical" evidence="4">
    <location>
        <begin position="397"/>
        <end position="416"/>
    </location>
</feature>
<feature type="domain" description="Major facilitator superfamily (MFS) profile" evidence="5">
    <location>
        <begin position="61"/>
        <end position="463"/>
    </location>
</feature>
<keyword evidence="4" id="KW-1133">Transmembrane helix</keyword>